<name>A0ABY8ERD1_MALFU</name>
<evidence type="ECO:0000256" key="1">
    <source>
        <dbReference type="SAM" id="MobiDB-lite"/>
    </source>
</evidence>
<sequence>MHPGAVPTSDPGDEVGGLLDDGTRIESGNTVAHPATPSPVSASDRIRAAARRRAAAADDDIDDDIVSPSALRLKVLDASSDESDLELDLSPTKRPRRAAAQRAPRYNVKLSLTKPASDDVQRQRGRPQPVIAPTRTPAPRSIATLLRQKHALRRKGLDTASLSHVDALAEHDAHIADEIAAAQHRMNATHVAQDAPHPAVPLALADGDHTQLLRLLERDAAHSHHAQARAPPPMLWTTSRTALSPAWPPELAAFARDHTPSIPASRWAPPRPSRCHARPS</sequence>
<protein>
    <submittedName>
        <fullName evidence="2">Uncharacterized protein</fullName>
    </submittedName>
</protein>
<organism evidence="2 3">
    <name type="scientific">Malassezia furfur</name>
    <name type="common">Pityriasis versicolor infection agent</name>
    <name type="synonym">Pityrosporum furfur</name>
    <dbReference type="NCBI Taxonomy" id="55194"/>
    <lineage>
        <taxon>Eukaryota</taxon>
        <taxon>Fungi</taxon>
        <taxon>Dikarya</taxon>
        <taxon>Basidiomycota</taxon>
        <taxon>Ustilaginomycotina</taxon>
        <taxon>Malasseziomycetes</taxon>
        <taxon>Malasseziales</taxon>
        <taxon>Malasseziaceae</taxon>
        <taxon>Malassezia</taxon>
    </lineage>
</organism>
<dbReference type="Proteomes" id="UP000818624">
    <property type="component" value="Chromosome 3"/>
</dbReference>
<feature type="region of interest" description="Disordered" evidence="1">
    <location>
        <begin position="80"/>
        <end position="136"/>
    </location>
</feature>
<feature type="region of interest" description="Disordered" evidence="1">
    <location>
        <begin position="1"/>
        <end position="64"/>
    </location>
</feature>
<keyword evidence="3" id="KW-1185">Reference proteome</keyword>
<dbReference type="EMBL" id="CP046236">
    <property type="protein sequence ID" value="WFD48127.1"/>
    <property type="molecule type" value="Genomic_DNA"/>
</dbReference>
<feature type="region of interest" description="Disordered" evidence="1">
    <location>
        <begin position="254"/>
        <end position="280"/>
    </location>
</feature>
<proteinExistence type="predicted"/>
<accession>A0ABY8ERD1</accession>
<evidence type="ECO:0000313" key="3">
    <source>
        <dbReference type="Proteomes" id="UP000818624"/>
    </source>
</evidence>
<gene>
    <name evidence="2" type="ORF">GLX27_002795</name>
</gene>
<evidence type="ECO:0000313" key="2">
    <source>
        <dbReference type="EMBL" id="WFD48127.1"/>
    </source>
</evidence>
<reference evidence="2 3" key="1">
    <citation type="journal article" date="2020" name="Elife">
        <title>Loss of centromere function drives karyotype evolution in closely related Malassezia species.</title>
        <authorList>
            <person name="Sankaranarayanan S.R."/>
            <person name="Ianiri G."/>
            <person name="Coelho M.A."/>
            <person name="Reza M.H."/>
            <person name="Thimmappa B.C."/>
            <person name="Ganguly P."/>
            <person name="Vadnala R.N."/>
            <person name="Sun S."/>
            <person name="Siddharthan R."/>
            <person name="Tellgren-Roth C."/>
            <person name="Dawson T.L."/>
            <person name="Heitman J."/>
            <person name="Sanyal K."/>
        </authorList>
    </citation>
    <scope>NUCLEOTIDE SEQUENCE [LARGE SCALE GENOMIC DNA]</scope>
    <source>
        <strain evidence="2">CBS14141</strain>
    </source>
</reference>